<sequence length="287" mass="33865">MTKLDSFHLGELYRELRLARGLKMKDVVSSNLSQAQLSKFENGQTMLSADKLLTAISAIHMSLSEFEHVYHQYEENKFFKQAKLIANYHTNKDIFNLEKLLTTFNHSENYGTYDKLNKLVIQCAIHDLNPEYAILDSDIDFITTYLYSIEDWTEYELYIFGNTLQVLSDSDPIFLSKAFSERYTLYLSIPNNSHRTKLVLLNIIFSLLERKQYYYTHYFMNHLETILTYQDMFVNTVLILLKKVLDYREGKNINFDDLEMYISNIRQLGHDDIAEFLQDNVITLIQD</sequence>
<dbReference type="EMBL" id="LT906454">
    <property type="protein sequence ID" value="SNV32005.1"/>
    <property type="molecule type" value="Genomic_DNA"/>
</dbReference>
<evidence type="ECO:0000259" key="1">
    <source>
        <dbReference type="PROSITE" id="PS50943"/>
    </source>
</evidence>
<dbReference type="GO" id="GO:0003677">
    <property type="term" value="F:DNA binding"/>
    <property type="evidence" value="ECO:0007669"/>
    <property type="project" value="InterPro"/>
</dbReference>
<dbReference type="PANTHER" id="PTHR37038">
    <property type="entry name" value="TRANSCRIPTIONAL REGULATOR-RELATED"/>
    <property type="match status" value="1"/>
</dbReference>
<feature type="domain" description="HTH cro/C1-type" evidence="1">
    <location>
        <begin position="14"/>
        <end position="66"/>
    </location>
</feature>
<dbReference type="OrthoDB" id="5769614at2"/>
<dbReference type="RefSeq" id="WP_095121295.1">
    <property type="nucleotide sequence ID" value="NZ_LT906454.1"/>
</dbReference>
<gene>
    <name evidence="2" type="primary">mutR</name>
    <name evidence="2" type="ORF">SAMEA4504048_00095</name>
</gene>
<dbReference type="SMART" id="SM00530">
    <property type="entry name" value="HTH_XRE"/>
    <property type="match status" value="1"/>
</dbReference>
<dbReference type="NCBIfam" id="TIGR01716">
    <property type="entry name" value="RGG_Cterm"/>
    <property type="match status" value="1"/>
</dbReference>
<evidence type="ECO:0000313" key="2">
    <source>
        <dbReference type="EMBL" id="SNV32005.1"/>
    </source>
</evidence>
<dbReference type="InterPro" id="IPR010982">
    <property type="entry name" value="Lambda_DNA-bd_dom_sf"/>
</dbReference>
<dbReference type="CDD" id="cd00093">
    <property type="entry name" value="HTH_XRE"/>
    <property type="match status" value="1"/>
</dbReference>
<dbReference type="InterPro" id="IPR053163">
    <property type="entry name" value="HTH-type_regulator_Rgg"/>
</dbReference>
<evidence type="ECO:0000313" key="3">
    <source>
        <dbReference type="Proteomes" id="UP000215144"/>
    </source>
</evidence>
<dbReference type="Gene3D" id="1.10.260.40">
    <property type="entry name" value="lambda repressor-like DNA-binding domains"/>
    <property type="match status" value="1"/>
</dbReference>
<organism evidence="2 3">
    <name type="scientific">Streptococcus acidominimus</name>
    <dbReference type="NCBI Taxonomy" id="1326"/>
    <lineage>
        <taxon>Bacteria</taxon>
        <taxon>Bacillati</taxon>
        <taxon>Bacillota</taxon>
        <taxon>Bacilli</taxon>
        <taxon>Lactobacillales</taxon>
        <taxon>Streptococcaceae</taxon>
        <taxon>Streptococcus</taxon>
    </lineage>
</organism>
<protein>
    <submittedName>
        <fullName evidence="2">Putative transcriptional regulator MutR</fullName>
    </submittedName>
</protein>
<dbReference type="InterPro" id="IPR010057">
    <property type="entry name" value="Transcription_activator_Rgg_C"/>
</dbReference>
<proteinExistence type="predicted"/>
<dbReference type="Pfam" id="PF01381">
    <property type="entry name" value="HTH_3"/>
    <property type="match status" value="1"/>
</dbReference>
<dbReference type="InterPro" id="IPR001387">
    <property type="entry name" value="Cro/C1-type_HTH"/>
</dbReference>
<dbReference type="KEGG" id="saco:SAME_00095"/>
<dbReference type="PROSITE" id="PS50943">
    <property type="entry name" value="HTH_CROC1"/>
    <property type="match status" value="1"/>
</dbReference>
<reference evidence="2 3" key="1">
    <citation type="submission" date="2017-06" db="EMBL/GenBank/DDBJ databases">
        <authorList>
            <consortium name="Pathogen Informatics"/>
        </authorList>
    </citation>
    <scope>NUCLEOTIDE SEQUENCE [LARGE SCALE GENOMIC DNA]</scope>
    <source>
        <strain evidence="2 3">NCTC11291</strain>
    </source>
</reference>
<dbReference type="PANTHER" id="PTHR37038:SF12">
    <property type="entry name" value="TRANSCRIPTIONAL REGULATOR"/>
    <property type="match status" value="1"/>
</dbReference>
<dbReference type="SUPFAM" id="SSF47413">
    <property type="entry name" value="lambda repressor-like DNA-binding domains"/>
    <property type="match status" value="1"/>
</dbReference>
<dbReference type="AlphaFoldDB" id="A0A239WBM5"/>
<name>A0A239WBM5_STRAI</name>
<dbReference type="Pfam" id="PF21259">
    <property type="entry name" value="Rgg_C"/>
    <property type="match status" value="1"/>
</dbReference>
<accession>A0A239WBM5</accession>
<dbReference type="Proteomes" id="UP000215144">
    <property type="component" value="Chromosome 1"/>
</dbReference>